<name>A0ABQ7GK34_DUNSA</name>
<proteinExistence type="predicted"/>
<dbReference type="Proteomes" id="UP000815325">
    <property type="component" value="Unassembled WGS sequence"/>
</dbReference>
<sequence>MFAPGFTFLEGSVDLDGKQISFSPEDKEALEELQADPSLVTLALEKWASDGISGKDVQLGENAAQDYLVQLLRSDHSQIVSEQLRLLLSSRSAANAFGKCLRAKSLPVLEVAVQLLRRIVGGPKDLIKADGPLRVVAWEQGLRPFPVLISEAWLPNLIACLQS</sequence>
<protein>
    <submittedName>
        <fullName evidence="1">Uncharacterized protein</fullName>
    </submittedName>
</protein>
<reference evidence="1" key="1">
    <citation type="submission" date="2017-08" db="EMBL/GenBank/DDBJ databases">
        <authorList>
            <person name="Polle J.E."/>
            <person name="Barry K."/>
            <person name="Cushman J."/>
            <person name="Schmutz J."/>
            <person name="Tran D."/>
            <person name="Hathwaick L.T."/>
            <person name="Yim W.C."/>
            <person name="Jenkins J."/>
            <person name="Mckie-Krisberg Z.M."/>
            <person name="Prochnik S."/>
            <person name="Lindquist E."/>
            <person name="Dockter R.B."/>
            <person name="Adam C."/>
            <person name="Molina H."/>
            <person name="Bunkerborg J."/>
            <person name="Jin E."/>
            <person name="Buchheim M."/>
            <person name="Magnuson J."/>
        </authorList>
    </citation>
    <scope>NUCLEOTIDE SEQUENCE</scope>
    <source>
        <strain evidence="1">CCAP 19/18</strain>
    </source>
</reference>
<evidence type="ECO:0000313" key="2">
    <source>
        <dbReference type="Proteomes" id="UP000815325"/>
    </source>
</evidence>
<dbReference type="EMBL" id="MU069728">
    <property type="protein sequence ID" value="KAF5834975.1"/>
    <property type="molecule type" value="Genomic_DNA"/>
</dbReference>
<organism evidence="1 2">
    <name type="scientific">Dunaliella salina</name>
    <name type="common">Green alga</name>
    <name type="synonym">Protococcus salinus</name>
    <dbReference type="NCBI Taxonomy" id="3046"/>
    <lineage>
        <taxon>Eukaryota</taxon>
        <taxon>Viridiplantae</taxon>
        <taxon>Chlorophyta</taxon>
        <taxon>core chlorophytes</taxon>
        <taxon>Chlorophyceae</taxon>
        <taxon>CS clade</taxon>
        <taxon>Chlamydomonadales</taxon>
        <taxon>Dunaliellaceae</taxon>
        <taxon>Dunaliella</taxon>
    </lineage>
</organism>
<keyword evidence="2" id="KW-1185">Reference proteome</keyword>
<comment type="caution">
    <text evidence="1">The sequence shown here is derived from an EMBL/GenBank/DDBJ whole genome shotgun (WGS) entry which is preliminary data.</text>
</comment>
<gene>
    <name evidence="1" type="ORF">DUNSADRAFT_8075</name>
</gene>
<evidence type="ECO:0000313" key="1">
    <source>
        <dbReference type="EMBL" id="KAF5834975.1"/>
    </source>
</evidence>
<accession>A0ABQ7GK34</accession>